<feature type="transmembrane region" description="Helical" evidence="3">
    <location>
        <begin position="402"/>
        <end position="423"/>
    </location>
</feature>
<feature type="transmembrane region" description="Helical" evidence="3">
    <location>
        <begin position="505"/>
        <end position="525"/>
    </location>
</feature>
<dbReference type="Pfam" id="PF01770">
    <property type="entry name" value="Folate_carrier"/>
    <property type="match status" value="1"/>
</dbReference>
<dbReference type="NCBIfam" id="TIGR00806">
    <property type="entry name" value="rfc"/>
    <property type="match status" value="1"/>
</dbReference>
<dbReference type="PANTHER" id="PTHR10686">
    <property type="entry name" value="FOLATE TRANSPORTER"/>
    <property type="match status" value="1"/>
</dbReference>
<comment type="similarity">
    <text evidence="1">Belongs to the reduced folate carrier (RFC) transporter (TC 2.A.48) family.</text>
</comment>
<dbReference type="PANTHER" id="PTHR10686:SF18">
    <property type="entry name" value="IP11787P-RELATED"/>
    <property type="match status" value="1"/>
</dbReference>
<dbReference type="GO" id="GO:0090482">
    <property type="term" value="F:vitamin transmembrane transporter activity"/>
    <property type="evidence" value="ECO:0007669"/>
    <property type="project" value="InterPro"/>
</dbReference>
<feature type="region of interest" description="Disordered" evidence="2">
    <location>
        <begin position="225"/>
        <end position="249"/>
    </location>
</feature>
<dbReference type="CDD" id="cd06174">
    <property type="entry name" value="MFS"/>
    <property type="match status" value="1"/>
</dbReference>
<protein>
    <submittedName>
        <fullName evidence="4">Folate transporter 1</fullName>
    </submittedName>
</protein>
<feature type="transmembrane region" description="Helical" evidence="3">
    <location>
        <begin position="594"/>
        <end position="614"/>
    </location>
</feature>
<feature type="transmembrane region" description="Helical" evidence="3">
    <location>
        <begin position="660"/>
        <end position="681"/>
    </location>
</feature>
<feature type="transmembrane region" description="Helical" evidence="3">
    <location>
        <begin position="626"/>
        <end position="648"/>
    </location>
</feature>
<evidence type="ECO:0000256" key="3">
    <source>
        <dbReference type="SAM" id="Phobius"/>
    </source>
</evidence>
<dbReference type="InterPro" id="IPR002666">
    <property type="entry name" value="Folate_carrier"/>
</dbReference>
<feature type="transmembrane region" description="Helical" evidence="3">
    <location>
        <begin position="545"/>
        <end position="563"/>
    </location>
</feature>
<feature type="transmembrane region" description="Helical" evidence="3">
    <location>
        <begin position="311"/>
        <end position="330"/>
    </location>
</feature>
<dbReference type="Gene3D" id="1.20.1250.20">
    <property type="entry name" value="MFS general substrate transporter like domains"/>
    <property type="match status" value="2"/>
</dbReference>
<feature type="compositionally biased region" description="Polar residues" evidence="2">
    <location>
        <begin position="226"/>
        <end position="244"/>
    </location>
</feature>
<evidence type="ECO:0000256" key="2">
    <source>
        <dbReference type="SAM" id="MobiDB-lite"/>
    </source>
</evidence>
<proteinExistence type="inferred from homology"/>
<reference evidence="4" key="1">
    <citation type="submission" date="2021-05" db="EMBL/GenBank/DDBJ databases">
        <authorList>
            <person name="Alioto T."/>
            <person name="Alioto T."/>
            <person name="Gomez Garrido J."/>
        </authorList>
    </citation>
    <scope>NUCLEOTIDE SEQUENCE</scope>
</reference>
<keyword evidence="3" id="KW-0812">Transmembrane</keyword>
<keyword evidence="3" id="KW-1133">Transmembrane helix</keyword>
<organism evidence="4">
    <name type="scientific">Cacopsylla melanoneura</name>
    <dbReference type="NCBI Taxonomy" id="428564"/>
    <lineage>
        <taxon>Eukaryota</taxon>
        <taxon>Metazoa</taxon>
        <taxon>Ecdysozoa</taxon>
        <taxon>Arthropoda</taxon>
        <taxon>Hexapoda</taxon>
        <taxon>Insecta</taxon>
        <taxon>Pterygota</taxon>
        <taxon>Neoptera</taxon>
        <taxon>Paraneoptera</taxon>
        <taxon>Hemiptera</taxon>
        <taxon>Sternorrhyncha</taxon>
        <taxon>Psylloidea</taxon>
        <taxon>Psyllidae</taxon>
        <taxon>Psyllinae</taxon>
        <taxon>Cacopsylla</taxon>
    </lineage>
</organism>
<keyword evidence="3" id="KW-0472">Membrane</keyword>
<evidence type="ECO:0000256" key="1">
    <source>
        <dbReference type="ARBA" id="ARBA00005773"/>
    </source>
</evidence>
<dbReference type="SUPFAM" id="SSF103473">
    <property type="entry name" value="MFS general substrate transporter"/>
    <property type="match status" value="1"/>
</dbReference>
<feature type="region of interest" description="Disordered" evidence="2">
    <location>
        <begin position="28"/>
        <end position="71"/>
    </location>
</feature>
<accession>A0A8D8WRD9</accession>
<sequence>MTLEQTTPDIRESDSTVEPAINLINENLHSNNNHANSHPCKNASIEDHIEPKSNNSNCVEHGQHAEDGVTSSTVEELNEYSEASTKCSNRLNSDNHSETFKNDLQTCKGDRLSPVHSVNKEVINAAQTSNNSSVHTLEYDDVSFDESKTAKLPEAPIETARTPNGIQVTLVATNKSEKSNGYIDNSKEAPDHHNHLNDPNGLPGTSDISAVASPNDVSFVKETILPSDTNANETNRPSNGNSAPDPNCPIDASYTINEAGEDLSVNTWQKISVLICVFAILREFHPIESYFVRYLELVNPSFTKEVVKSSIYPIGTYSSLLLMVITFLITDYTRYKPIVVLDVLAGLLSYVLIVESPTMPIMWVQQVCIGFYHAGEVSYYSYMYSKIKDKNNYQRATGRVKASIMIGRFLAGMSGQGIVLLFSTDGYKYLVYLSILGMSAAVLWTCLLPPVEESVYFHTPATLFTETSQLHPVPTHQKKWGSVVKAIWCDFRTAFSQVEIIKWSVWWILGMGGYISVITYNQILWSTLNKEDPVNNRLMNGAVDAIFPLAGAVSTFTIGKVSLHWTRWGELMLAAGTLVQGILLVITSTSTSLVLVYFYYIVFGCIHYTMLTIASSEIAKYLKRESFALVFGFNKFVALLGVSLFTLYKVQLVNTPTRELYLIFGVYFISIGLIYFAASLYRTMKAITELPTSV</sequence>
<feature type="region of interest" description="Disordered" evidence="2">
    <location>
        <begin position="177"/>
        <end position="209"/>
    </location>
</feature>
<name>A0A8D8WRD9_9HEMI</name>
<evidence type="ECO:0000313" key="4">
    <source>
        <dbReference type="EMBL" id="CAG6667655.1"/>
    </source>
</evidence>
<feature type="transmembrane region" description="Helical" evidence="3">
    <location>
        <begin position="429"/>
        <end position="448"/>
    </location>
</feature>
<dbReference type="GO" id="GO:0005886">
    <property type="term" value="C:plasma membrane"/>
    <property type="evidence" value="ECO:0007669"/>
    <property type="project" value="TreeGrafter"/>
</dbReference>
<dbReference type="AlphaFoldDB" id="A0A8D8WRD9"/>
<dbReference type="EMBL" id="HBUF01216977">
    <property type="protein sequence ID" value="CAG6667655.1"/>
    <property type="molecule type" value="Transcribed_RNA"/>
</dbReference>
<dbReference type="InterPro" id="IPR036259">
    <property type="entry name" value="MFS_trans_sf"/>
</dbReference>
<feature type="compositionally biased region" description="Low complexity" evidence="2">
    <location>
        <begin position="28"/>
        <end position="37"/>
    </location>
</feature>
<feature type="compositionally biased region" description="Basic and acidic residues" evidence="2">
    <location>
        <begin position="185"/>
        <end position="196"/>
    </location>
</feature>
<feature type="transmembrane region" description="Helical" evidence="3">
    <location>
        <begin position="337"/>
        <end position="354"/>
    </location>
</feature>